<dbReference type="Proteomes" id="UP000006671">
    <property type="component" value="Unassembled WGS sequence"/>
</dbReference>
<keyword evidence="2" id="KW-1185">Reference proteome</keyword>
<dbReference type="InParanoid" id="D2VIX4"/>
<dbReference type="EMBL" id="GG738875">
    <property type="protein sequence ID" value="EFC43177.1"/>
    <property type="molecule type" value="Genomic_DNA"/>
</dbReference>
<accession>D2VIX4</accession>
<evidence type="ECO:0000313" key="1">
    <source>
        <dbReference type="EMBL" id="EFC43177.1"/>
    </source>
</evidence>
<name>D2VIX4_NAEGR</name>
<evidence type="ECO:0000313" key="2">
    <source>
        <dbReference type="Proteomes" id="UP000006671"/>
    </source>
</evidence>
<protein>
    <submittedName>
        <fullName evidence="1">Predicted protein</fullName>
    </submittedName>
</protein>
<proteinExistence type="predicted"/>
<organism evidence="2">
    <name type="scientific">Naegleria gruberi</name>
    <name type="common">Amoeba</name>
    <dbReference type="NCBI Taxonomy" id="5762"/>
    <lineage>
        <taxon>Eukaryota</taxon>
        <taxon>Discoba</taxon>
        <taxon>Heterolobosea</taxon>
        <taxon>Tetramitia</taxon>
        <taxon>Eutetramitia</taxon>
        <taxon>Vahlkampfiidae</taxon>
        <taxon>Naegleria</taxon>
    </lineage>
</organism>
<dbReference type="VEuPathDB" id="AmoebaDB:NAEGRDRAFT_68832"/>
<gene>
    <name evidence="1" type="ORF">NAEGRDRAFT_68832</name>
</gene>
<dbReference type="RefSeq" id="XP_002675921.1">
    <property type="nucleotide sequence ID" value="XM_002675875.1"/>
</dbReference>
<dbReference type="AlphaFoldDB" id="D2VIX4"/>
<dbReference type="KEGG" id="ngr:NAEGRDRAFT_68832"/>
<sequence>MERINEVVNLFRINNGPYHMRVKQLQAEFKVRQFDFQDAKEKFINYHTQHFLHPKSQTRIETSPNMITKKPKSNQSRPDKGAIVTIGESSDVQFKSISQIVDEECFEELGGQM</sequence>
<dbReference type="GeneID" id="8853237"/>
<reference evidence="1 2" key="1">
    <citation type="journal article" date="2010" name="Cell">
        <title>The genome of Naegleria gruberi illuminates early eukaryotic versatility.</title>
        <authorList>
            <person name="Fritz-Laylin L.K."/>
            <person name="Prochnik S.E."/>
            <person name="Ginger M.L."/>
            <person name="Dacks J.B."/>
            <person name="Carpenter M.L."/>
            <person name="Field M.C."/>
            <person name="Kuo A."/>
            <person name="Paredez A."/>
            <person name="Chapman J."/>
            <person name="Pham J."/>
            <person name="Shu S."/>
            <person name="Neupane R."/>
            <person name="Cipriano M."/>
            <person name="Mancuso J."/>
            <person name="Tu H."/>
            <person name="Salamov A."/>
            <person name="Lindquist E."/>
            <person name="Shapiro H."/>
            <person name="Lucas S."/>
            <person name="Grigoriev I.V."/>
            <person name="Cande W.Z."/>
            <person name="Fulton C."/>
            <person name="Rokhsar D.S."/>
            <person name="Dawson S.C."/>
        </authorList>
    </citation>
    <scope>NUCLEOTIDE SEQUENCE [LARGE SCALE GENOMIC DNA]</scope>
    <source>
        <strain evidence="1 2">NEG-M</strain>
    </source>
</reference>